<reference evidence="1 2" key="1">
    <citation type="submission" date="2017-02" db="EMBL/GenBank/DDBJ databases">
        <authorList>
            <person name="Peterson S.W."/>
        </authorList>
    </citation>
    <scope>NUCLEOTIDE SEQUENCE [LARGE SCALE GENOMIC DNA]</scope>
    <source>
        <strain evidence="1 2">DSM 45154</strain>
    </source>
</reference>
<dbReference type="EMBL" id="FUWS01000002">
    <property type="protein sequence ID" value="SJZ57780.1"/>
    <property type="molecule type" value="Genomic_DNA"/>
</dbReference>
<evidence type="ECO:0000313" key="2">
    <source>
        <dbReference type="Proteomes" id="UP000190637"/>
    </source>
</evidence>
<dbReference type="STRING" id="1122192.SAMN02745673_00809"/>
<keyword evidence="2" id="KW-1185">Reference proteome</keyword>
<organism evidence="1 2">
    <name type="scientific">Marinactinospora thermotolerans DSM 45154</name>
    <dbReference type="NCBI Taxonomy" id="1122192"/>
    <lineage>
        <taxon>Bacteria</taxon>
        <taxon>Bacillati</taxon>
        <taxon>Actinomycetota</taxon>
        <taxon>Actinomycetes</taxon>
        <taxon>Streptosporangiales</taxon>
        <taxon>Nocardiopsidaceae</taxon>
        <taxon>Marinactinospora</taxon>
    </lineage>
</organism>
<dbReference type="AlphaFoldDB" id="A0A1T4LSS6"/>
<protein>
    <submittedName>
        <fullName evidence="1">Uncharacterized protein</fullName>
    </submittedName>
</protein>
<evidence type="ECO:0000313" key="1">
    <source>
        <dbReference type="EMBL" id="SJZ57780.1"/>
    </source>
</evidence>
<accession>A0A1T4LSS6</accession>
<sequence length="164" mass="18107">MRWPRRSRPSAEVRARLHLQRGERVLAHAPAEPGTLVATTRALHLPDGRVIPWERVERARWNAEGLELVEEGADETVIALPSPGALPEVVQERVASSILVNTHVALPGSGEDEPRGYRLVARRPPGGSEVLWRVHYDAGVDPQEPGVREHAARALASLRERMGI</sequence>
<dbReference type="Proteomes" id="UP000190637">
    <property type="component" value="Unassembled WGS sequence"/>
</dbReference>
<gene>
    <name evidence="1" type="ORF">SAMN02745673_00809</name>
</gene>
<dbReference type="RefSeq" id="WP_078760225.1">
    <property type="nucleotide sequence ID" value="NZ_FUWS01000002.1"/>
</dbReference>
<dbReference type="OrthoDB" id="5144898at2"/>
<name>A0A1T4LSS6_9ACTN</name>
<proteinExistence type="predicted"/>